<dbReference type="InterPro" id="IPR000182">
    <property type="entry name" value="GNAT_dom"/>
</dbReference>
<accession>A0A8J2ZZU4</accession>
<evidence type="ECO:0000259" key="1">
    <source>
        <dbReference type="PROSITE" id="PS51186"/>
    </source>
</evidence>
<organism evidence="2 3">
    <name type="scientific">Pullulanibacillus pueri</name>
    <dbReference type="NCBI Taxonomy" id="1437324"/>
    <lineage>
        <taxon>Bacteria</taxon>
        <taxon>Bacillati</taxon>
        <taxon>Bacillota</taxon>
        <taxon>Bacilli</taxon>
        <taxon>Bacillales</taxon>
        <taxon>Sporolactobacillaceae</taxon>
        <taxon>Pullulanibacillus</taxon>
    </lineage>
</organism>
<dbReference type="EMBL" id="BMFV01000039">
    <property type="protein sequence ID" value="GGH87435.1"/>
    <property type="molecule type" value="Genomic_DNA"/>
</dbReference>
<name>A0A8J2ZZU4_9BACL</name>
<reference evidence="2" key="2">
    <citation type="submission" date="2020-09" db="EMBL/GenBank/DDBJ databases">
        <authorList>
            <person name="Sun Q."/>
            <person name="Zhou Y."/>
        </authorList>
    </citation>
    <scope>NUCLEOTIDE SEQUENCE</scope>
    <source>
        <strain evidence="2">CGMCC 1.12777</strain>
    </source>
</reference>
<protein>
    <submittedName>
        <fullName evidence="2">Acetyltransferase</fullName>
    </submittedName>
</protein>
<dbReference type="PROSITE" id="PS51186">
    <property type="entry name" value="GNAT"/>
    <property type="match status" value="1"/>
</dbReference>
<dbReference type="PANTHER" id="PTHR43792:SF1">
    <property type="entry name" value="N-ACETYLTRANSFERASE DOMAIN-CONTAINING PROTEIN"/>
    <property type="match status" value="1"/>
</dbReference>
<feature type="domain" description="N-acetyltransferase" evidence="1">
    <location>
        <begin position="1"/>
        <end position="154"/>
    </location>
</feature>
<reference evidence="2" key="1">
    <citation type="journal article" date="2014" name="Int. J. Syst. Evol. Microbiol.">
        <title>Complete genome sequence of Corynebacterium casei LMG S-19264T (=DSM 44701T), isolated from a smear-ripened cheese.</title>
        <authorList>
            <consortium name="US DOE Joint Genome Institute (JGI-PGF)"/>
            <person name="Walter F."/>
            <person name="Albersmeier A."/>
            <person name="Kalinowski J."/>
            <person name="Ruckert C."/>
        </authorList>
    </citation>
    <scope>NUCLEOTIDE SEQUENCE</scope>
    <source>
        <strain evidence="2">CGMCC 1.12777</strain>
    </source>
</reference>
<dbReference type="SUPFAM" id="SSF55729">
    <property type="entry name" value="Acyl-CoA N-acyltransferases (Nat)"/>
    <property type="match status" value="1"/>
</dbReference>
<dbReference type="InterPro" id="IPR016181">
    <property type="entry name" value="Acyl_CoA_acyltransferase"/>
</dbReference>
<keyword evidence="3" id="KW-1185">Reference proteome</keyword>
<comment type="caution">
    <text evidence="2">The sequence shown here is derived from an EMBL/GenBank/DDBJ whole genome shotgun (WGS) entry which is preliminary data.</text>
</comment>
<dbReference type="AlphaFoldDB" id="A0A8J2ZZU4"/>
<sequence length="161" mass="18349">MEDVDFYASLWGNSEVVRYIGAGIPKTPPEAKAHLQERVLPRYKNGVGLFAMVYKPENKLIGHAGIIPQEVEGDIEMEIGYWLMPEYWGKGLAKEAAMAFRDYGFNELGLDRMISLINPNNPASIFVARKNGMRYERTVHFLTSTALVYAIQKEEFLEMKQ</sequence>
<dbReference type="InterPro" id="IPR051531">
    <property type="entry name" value="N-acetyltransferase"/>
</dbReference>
<dbReference type="Pfam" id="PF13302">
    <property type="entry name" value="Acetyltransf_3"/>
    <property type="match status" value="1"/>
</dbReference>
<evidence type="ECO:0000313" key="3">
    <source>
        <dbReference type="Proteomes" id="UP000656813"/>
    </source>
</evidence>
<dbReference type="GO" id="GO:0016747">
    <property type="term" value="F:acyltransferase activity, transferring groups other than amino-acyl groups"/>
    <property type="evidence" value="ECO:0007669"/>
    <property type="project" value="InterPro"/>
</dbReference>
<dbReference type="Proteomes" id="UP000656813">
    <property type="component" value="Unassembled WGS sequence"/>
</dbReference>
<proteinExistence type="predicted"/>
<gene>
    <name evidence="2" type="ORF">GCM10007096_37450</name>
</gene>
<evidence type="ECO:0000313" key="2">
    <source>
        <dbReference type="EMBL" id="GGH87435.1"/>
    </source>
</evidence>
<dbReference type="Gene3D" id="3.40.630.30">
    <property type="match status" value="1"/>
</dbReference>
<dbReference type="PANTHER" id="PTHR43792">
    <property type="entry name" value="GNAT FAMILY, PUTATIVE (AFU_ORTHOLOGUE AFUA_3G00765)-RELATED-RELATED"/>
    <property type="match status" value="1"/>
</dbReference>